<accession>A0ABY5MRW2</accession>
<evidence type="ECO:0000256" key="1">
    <source>
        <dbReference type="SAM" id="MobiDB-lite"/>
    </source>
</evidence>
<sequence length="114" mass="13102">MSDSEISDEELRQRMFSALFGGRVGTPTVEKRKPHARRIDKPEKPHIEVHAERIPSDAPGNSDWRYVFNNISGKRRIQVQSTSDVELARQLIREYEADRTEVRWLGAKGGRDGQ</sequence>
<reference evidence="2 3" key="1">
    <citation type="submission" date="2018-07" db="EMBL/GenBank/DDBJ databases">
        <title>Genome sequence of Nitratireductor thuwali#1536.</title>
        <authorList>
            <person name="Michoud G."/>
            <person name="Merlino G."/>
            <person name="Sefrji F.O."/>
            <person name="Daffonchio D."/>
        </authorList>
    </citation>
    <scope>NUCLEOTIDE SEQUENCE [LARGE SCALE GENOMIC DNA]</scope>
    <source>
        <strain evidence="3">Nit1536</strain>
    </source>
</reference>
<feature type="region of interest" description="Disordered" evidence="1">
    <location>
        <begin position="25"/>
        <end position="45"/>
    </location>
</feature>
<gene>
    <name evidence="2" type="ORF">NTH_04030</name>
</gene>
<evidence type="ECO:0000313" key="3">
    <source>
        <dbReference type="Proteomes" id="UP001342418"/>
    </source>
</evidence>
<dbReference type="EMBL" id="CP030941">
    <property type="protein sequence ID" value="UUP19527.1"/>
    <property type="molecule type" value="Genomic_DNA"/>
</dbReference>
<name>A0ABY5MRW2_9HYPH</name>
<proteinExistence type="predicted"/>
<dbReference type="RefSeq" id="WP_338531672.1">
    <property type="nucleotide sequence ID" value="NZ_CP030941.1"/>
</dbReference>
<keyword evidence="3" id="KW-1185">Reference proteome</keyword>
<dbReference type="Proteomes" id="UP001342418">
    <property type="component" value="Chromosome"/>
</dbReference>
<protein>
    <submittedName>
        <fullName evidence="2">Uncharacterized protein</fullName>
    </submittedName>
</protein>
<organism evidence="2 3">
    <name type="scientific">Nitratireductor thuwali</name>
    <dbReference type="NCBI Taxonomy" id="2267699"/>
    <lineage>
        <taxon>Bacteria</taxon>
        <taxon>Pseudomonadati</taxon>
        <taxon>Pseudomonadota</taxon>
        <taxon>Alphaproteobacteria</taxon>
        <taxon>Hyphomicrobiales</taxon>
        <taxon>Phyllobacteriaceae</taxon>
        <taxon>Nitratireductor</taxon>
    </lineage>
</organism>
<evidence type="ECO:0000313" key="2">
    <source>
        <dbReference type="EMBL" id="UUP19527.1"/>
    </source>
</evidence>